<dbReference type="Proteomes" id="UP000019763">
    <property type="component" value="Unassembled WGS sequence"/>
</dbReference>
<gene>
    <name evidence="2" type="ORF">GNI_148750</name>
</gene>
<comment type="caution">
    <text evidence="2">The sequence shown here is derived from an EMBL/GenBank/DDBJ whole genome shotgun (WGS) entry which is preliminary data.</text>
</comment>
<dbReference type="RefSeq" id="XP_011132709.1">
    <property type="nucleotide sequence ID" value="XM_011134407.1"/>
</dbReference>
<dbReference type="EMBL" id="AFNH02001106">
    <property type="protein sequence ID" value="EZG44320.1"/>
    <property type="molecule type" value="Genomic_DNA"/>
</dbReference>
<dbReference type="GeneID" id="22915202"/>
<protein>
    <submittedName>
        <fullName evidence="2">Uncharacterized protein</fullName>
    </submittedName>
</protein>
<sequence>MPTMKPVHPEVMPTKGSVSPAPAPMPTMKPVHPEVMPTKGSVSPAPAPMPTMKPVHPEVMPTKPPISEGLMVRECKRSIQAVPSGWDQVCKFFCEAYAPDGDLTLWCPTVRTSEDLVECLVDRQPYCEMILEDERTDFIVRIDARLEHE</sequence>
<dbReference type="AlphaFoldDB" id="A0A023AZR2"/>
<proteinExistence type="predicted"/>
<dbReference type="VEuPathDB" id="CryptoDB:GNI_148750"/>
<organism evidence="2 3">
    <name type="scientific">Gregarina niphandrodes</name>
    <name type="common">Septate eugregarine</name>
    <dbReference type="NCBI Taxonomy" id="110365"/>
    <lineage>
        <taxon>Eukaryota</taxon>
        <taxon>Sar</taxon>
        <taxon>Alveolata</taxon>
        <taxon>Apicomplexa</taxon>
        <taxon>Conoidasida</taxon>
        <taxon>Gregarinasina</taxon>
        <taxon>Eugregarinorida</taxon>
        <taxon>Gregarinidae</taxon>
        <taxon>Gregarina</taxon>
    </lineage>
</organism>
<reference evidence="2" key="1">
    <citation type="submission" date="2013-12" db="EMBL/GenBank/DDBJ databases">
        <authorList>
            <person name="Omoto C.K."/>
            <person name="Sibley D."/>
            <person name="Venepally P."/>
            <person name="Hadjithomas M."/>
            <person name="Karamycheva S."/>
            <person name="Brunk B."/>
            <person name="Roos D."/>
            <person name="Caler E."/>
            <person name="Lorenzi H."/>
        </authorList>
    </citation>
    <scope>NUCLEOTIDE SEQUENCE</scope>
</reference>
<name>A0A023AZR2_GRENI</name>
<accession>A0A023AZR2</accession>
<evidence type="ECO:0000313" key="3">
    <source>
        <dbReference type="Proteomes" id="UP000019763"/>
    </source>
</evidence>
<feature type="region of interest" description="Disordered" evidence="1">
    <location>
        <begin position="1"/>
        <end position="27"/>
    </location>
</feature>
<keyword evidence="3" id="KW-1185">Reference proteome</keyword>
<evidence type="ECO:0000256" key="1">
    <source>
        <dbReference type="SAM" id="MobiDB-lite"/>
    </source>
</evidence>
<evidence type="ECO:0000313" key="2">
    <source>
        <dbReference type="EMBL" id="EZG44320.1"/>
    </source>
</evidence>